<dbReference type="PROSITE" id="PS50977">
    <property type="entry name" value="HTH_TETR_2"/>
    <property type="match status" value="1"/>
</dbReference>
<dbReference type="InterPro" id="IPR009057">
    <property type="entry name" value="Homeodomain-like_sf"/>
</dbReference>
<dbReference type="PANTHER" id="PTHR43479">
    <property type="entry name" value="ACREF/ENVCD OPERON REPRESSOR-RELATED"/>
    <property type="match status" value="1"/>
</dbReference>
<dbReference type="Gene3D" id="1.10.357.10">
    <property type="entry name" value="Tetracycline Repressor, domain 2"/>
    <property type="match status" value="1"/>
</dbReference>
<reference evidence="4 5" key="1">
    <citation type="submission" date="2016-10" db="EMBL/GenBank/DDBJ databases">
        <authorList>
            <person name="de Groot N.N."/>
        </authorList>
    </citation>
    <scope>NUCLEOTIDE SEQUENCE [LARGE SCALE GENOMIC DNA]</scope>
    <source>
        <strain evidence="4 5">SR12</strain>
    </source>
</reference>
<dbReference type="OrthoDB" id="9810250at2"/>
<dbReference type="Proteomes" id="UP000199394">
    <property type="component" value="Unassembled WGS sequence"/>
</dbReference>
<dbReference type="EMBL" id="FNRK01000001">
    <property type="protein sequence ID" value="SDZ89113.1"/>
    <property type="molecule type" value="Genomic_DNA"/>
</dbReference>
<gene>
    <name evidence="4" type="ORF">SAMN04515656_10120</name>
</gene>
<dbReference type="STRING" id="81409.SAMN04515656_10120"/>
<keyword evidence="5" id="KW-1185">Reference proteome</keyword>
<dbReference type="SUPFAM" id="SSF48498">
    <property type="entry name" value="Tetracyclin repressor-like, C-terminal domain"/>
    <property type="match status" value="1"/>
</dbReference>
<feature type="DNA-binding region" description="H-T-H motif" evidence="2">
    <location>
        <begin position="29"/>
        <end position="48"/>
    </location>
</feature>
<sequence length="194" mass="22887">MDLRIYKTYKALSDTMLTLLETYDFEDISVNKLCEQACVGRGTFYKHFADKYEFLSFIVREQYQTYLDKIPSSIQSNEPAEYYQGLFQICMDFCEQSPLLISSWRQSKNIDTLTKVVSKIVVPDISKRIEQDQKKGYVLPFDSHLTAQLICSIMMQTVTWWFTNRDKISRKEVLRQFHNVLSRLISTKMDASFF</sequence>
<feature type="domain" description="HTH tetR-type" evidence="3">
    <location>
        <begin position="6"/>
        <end position="66"/>
    </location>
</feature>
<dbReference type="RefSeq" id="WP_090303967.1">
    <property type="nucleotide sequence ID" value="NZ_FNRK01000001.1"/>
</dbReference>
<evidence type="ECO:0000313" key="5">
    <source>
        <dbReference type="Proteomes" id="UP000199394"/>
    </source>
</evidence>
<keyword evidence="1 2" id="KW-0238">DNA-binding</keyword>
<evidence type="ECO:0000259" key="3">
    <source>
        <dbReference type="PROSITE" id="PS50977"/>
    </source>
</evidence>
<evidence type="ECO:0000256" key="2">
    <source>
        <dbReference type="PROSITE-ProRule" id="PRU00335"/>
    </source>
</evidence>
<protein>
    <submittedName>
        <fullName evidence="4">DNA-binding transcriptional regulator, AcrR family</fullName>
    </submittedName>
</protein>
<evidence type="ECO:0000313" key="4">
    <source>
        <dbReference type="EMBL" id="SDZ89113.1"/>
    </source>
</evidence>
<dbReference type="AlphaFoldDB" id="A0A1H3WPQ4"/>
<dbReference type="GO" id="GO:0003677">
    <property type="term" value="F:DNA binding"/>
    <property type="evidence" value="ECO:0007669"/>
    <property type="project" value="UniProtKB-UniRule"/>
</dbReference>
<dbReference type="Pfam" id="PF00440">
    <property type="entry name" value="TetR_N"/>
    <property type="match status" value="1"/>
</dbReference>
<name>A0A1H3WPQ4_9FIRM</name>
<dbReference type="InterPro" id="IPR036271">
    <property type="entry name" value="Tet_transcr_reg_TetR-rel_C_sf"/>
</dbReference>
<dbReference type="SUPFAM" id="SSF46689">
    <property type="entry name" value="Homeodomain-like"/>
    <property type="match status" value="1"/>
</dbReference>
<dbReference type="PANTHER" id="PTHR43479:SF16">
    <property type="entry name" value="HTH TETR-TYPE DOMAIN-CONTAINING PROTEIN"/>
    <property type="match status" value="1"/>
</dbReference>
<dbReference type="InterPro" id="IPR050624">
    <property type="entry name" value="HTH-type_Tx_Regulator"/>
</dbReference>
<evidence type="ECO:0000256" key="1">
    <source>
        <dbReference type="ARBA" id="ARBA00023125"/>
    </source>
</evidence>
<proteinExistence type="predicted"/>
<dbReference type="InterPro" id="IPR001647">
    <property type="entry name" value="HTH_TetR"/>
</dbReference>
<accession>A0A1H3WPQ4</accession>
<organism evidence="4 5">
    <name type="scientific">Eubacterium aggregans</name>
    <dbReference type="NCBI Taxonomy" id="81409"/>
    <lineage>
        <taxon>Bacteria</taxon>
        <taxon>Bacillati</taxon>
        <taxon>Bacillota</taxon>
        <taxon>Clostridia</taxon>
        <taxon>Eubacteriales</taxon>
        <taxon>Eubacteriaceae</taxon>
        <taxon>Eubacterium</taxon>
    </lineage>
</organism>